<name>A0A1C6YYN7_HAFAL</name>
<organism evidence="1 2">
    <name type="scientific">Hafnia alvei</name>
    <dbReference type="NCBI Taxonomy" id="569"/>
    <lineage>
        <taxon>Bacteria</taxon>
        <taxon>Pseudomonadati</taxon>
        <taxon>Pseudomonadota</taxon>
        <taxon>Gammaproteobacteria</taxon>
        <taxon>Enterobacterales</taxon>
        <taxon>Hafniaceae</taxon>
        <taxon>Hafnia</taxon>
    </lineage>
</organism>
<reference evidence="1 2" key="1">
    <citation type="submission" date="2016-09" db="EMBL/GenBank/DDBJ databases">
        <authorList>
            <person name="Capua I."/>
            <person name="De Benedictis P."/>
            <person name="Joannis T."/>
            <person name="Lombin L.H."/>
            <person name="Cattoli G."/>
        </authorList>
    </citation>
    <scope>NUCLEOTIDE SEQUENCE [LARGE SCALE GENOMIC DNA]</scope>
    <source>
        <strain evidence="1 2">GB001</strain>
    </source>
</reference>
<sequence>MILDIKPALNLICTVLYISPRYVTALNNCQKPKITSVLQFSPTGDIYPQRGSRINFFSLHLSRPFCCATRFFI</sequence>
<dbReference type="AlphaFoldDB" id="A0A1C6YYN7"/>
<dbReference type="Proteomes" id="UP000094844">
    <property type="component" value="Unassembled WGS sequence"/>
</dbReference>
<gene>
    <name evidence="1" type="ORF">BN1044_01371</name>
</gene>
<protein>
    <submittedName>
        <fullName evidence="1">Uncharacterized protein</fullName>
    </submittedName>
</protein>
<evidence type="ECO:0000313" key="1">
    <source>
        <dbReference type="EMBL" id="SCM51901.1"/>
    </source>
</evidence>
<dbReference type="EMBL" id="FMIQ01000026">
    <property type="protein sequence ID" value="SCM51901.1"/>
    <property type="molecule type" value="Genomic_DNA"/>
</dbReference>
<evidence type="ECO:0000313" key="2">
    <source>
        <dbReference type="Proteomes" id="UP000094844"/>
    </source>
</evidence>
<accession>A0A1C6YYN7</accession>
<proteinExistence type="predicted"/>